<feature type="transmembrane region" description="Helical" evidence="1">
    <location>
        <begin position="332"/>
        <end position="350"/>
    </location>
</feature>
<feature type="transmembrane region" description="Helical" evidence="1">
    <location>
        <begin position="84"/>
        <end position="104"/>
    </location>
</feature>
<keyword evidence="1" id="KW-0812">Transmembrane</keyword>
<feature type="transmembrane region" description="Helical" evidence="1">
    <location>
        <begin position="140"/>
        <end position="160"/>
    </location>
</feature>
<organism evidence="2 3">
    <name type="scientific">Shimia sagamensis</name>
    <dbReference type="NCBI Taxonomy" id="1566352"/>
    <lineage>
        <taxon>Bacteria</taxon>
        <taxon>Pseudomonadati</taxon>
        <taxon>Pseudomonadota</taxon>
        <taxon>Alphaproteobacteria</taxon>
        <taxon>Rhodobacterales</taxon>
        <taxon>Roseobacteraceae</taxon>
    </lineage>
</organism>
<dbReference type="InterPro" id="IPR010266">
    <property type="entry name" value="NnrS"/>
</dbReference>
<accession>A0ABY1PC14</accession>
<feature type="transmembrane region" description="Helical" evidence="1">
    <location>
        <begin position="297"/>
        <end position="320"/>
    </location>
</feature>
<comment type="caution">
    <text evidence="2">The sequence shown here is derived from an EMBL/GenBank/DDBJ whole genome shotgun (WGS) entry which is preliminary data.</text>
</comment>
<gene>
    <name evidence="2" type="ORF">SAMN06265373_107168</name>
</gene>
<dbReference type="Proteomes" id="UP001157961">
    <property type="component" value="Unassembled WGS sequence"/>
</dbReference>
<feature type="transmembrane region" description="Helical" evidence="1">
    <location>
        <begin position="12"/>
        <end position="37"/>
    </location>
</feature>
<feature type="transmembrane region" description="Helical" evidence="1">
    <location>
        <begin position="362"/>
        <end position="386"/>
    </location>
</feature>
<feature type="transmembrane region" description="Helical" evidence="1">
    <location>
        <begin position="110"/>
        <end position="128"/>
    </location>
</feature>
<keyword evidence="3" id="KW-1185">Reference proteome</keyword>
<dbReference type="RefSeq" id="WP_283427271.1">
    <property type="nucleotide sequence ID" value="NZ_FXTY01000007.1"/>
</dbReference>
<name>A0ABY1PC14_9RHOB</name>
<dbReference type="Pfam" id="PF05940">
    <property type="entry name" value="NnrS"/>
    <property type="match status" value="1"/>
</dbReference>
<feature type="transmembrane region" description="Helical" evidence="1">
    <location>
        <begin position="172"/>
        <end position="194"/>
    </location>
</feature>
<sequence>MSAILRVFSEGFRVFFLAAGVFGAGAGLLWTLSLASGGAGMDSLDMAPSQWHAHEMVFGYGAAAIGGFFLTAVPNWTGTKGARVGYIAGVFGLWLIGRIALWPMGVVPPMTAMVADLLFVPVLAWKILNQLLKRPKPQNMVLLSMLVALWVSNLLVHLEWVGLTTNTARQGIVGGLMTLVGLIGVLGGRVTPAFTRNAMKRAEVPENGWPQTPDVLNKVAMVTSLALPWAAMSGVDVLLTCAALLAGATQLARLSGWKSLWTVSQPILWSLHISMAFLAVGLLLYGLSGFGVGQELAAIHVLGIGCVGGMTLAVMSRAALGHTGRALIASKPLVWSYAAMASAALMRWVGQSALVAVYDFTLMLAGGLWVAAMVLFLIAIFPMAVAPRVDGK</sequence>
<evidence type="ECO:0000256" key="1">
    <source>
        <dbReference type="SAM" id="Phobius"/>
    </source>
</evidence>
<feature type="transmembrane region" description="Helical" evidence="1">
    <location>
        <begin position="57"/>
        <end position="77"/>
    </location>
</feature>
<keyword evidence="1" id="KW-1133">Transmembrane helix</keyword>
<keyword evidence="1" id="KW-0472">Membrane</keyword>
<protein>
    <submittedName>
        <fullName evidence="2">Uncharacterized protein involved in response to NO</fullName>
    </submittedName>
</protein>
<reference evidence="2 3" key="1">
    <citation type="submission" date="2017-05" db="EMBL/GenBank/DDBJ databases">
        <authorList>
            <person name="Varghese N."/>
            <person name="Submissions S."/>
        </authorList>
    </citation>
    <scope>NUCLEOTIDE SEQUENCE [LARGE SCALE GENOMIC DNA]</scope>
    <source>
        <strain evidence="2 3">DSM 29734</strain>
    </source>
</reference>
<proteinExistence type="predicted"/>
<evidence type="ECO:0000313" key="2">
    <source>
        <dbReference type="EMBL" id="SMP30893.1"/>
    </source>
</evidence>
<dbReference type="EMBL" id="FXTY01000007">
    <property type="protein sequence ID" value="SMP30893.1"/>
    <property type="molecule type" value="Genomic_DNA"/>
</dbReference>
<evidence type="ECO:0000313" key="3">
    <source>
        <dbReference type="Proteomes" id="UP001157961"/>
    </source>
</evidence>
<feature type="transmembrane region" description="Helical" evidence="1">
    <location>
        <begin position="267"/>
        <end position="285"/>
    </location>
</feature>